<evidence type="ECO:0000256" key="1">
    <source>
        <dbReference type="SAM" id="MobiDB-lite"/>
    </source>
</evidence>
<gene>
    <name evidence="2" type="ORF">GCM10010449_38420</name>
</gene>
<reference evidence="3" key="1">
    <citation type="journal article" date="2019" name="Int. J. Syst. Evol. Microbiol.">
        <title>The Global Catalogue of Microorganisms (GCM) 10K type strain sequencing project: providing services to taxonomists for standard genome sequencing and annotation.</title>
        <authorList>
            <consortium name="The Broad Institute Genomics Platform"/>
            <consortium name="The Broad Institute Genome Sequencing Center for Infectious Disease"/>
            <person name="Wu L."/>
            <person name="Ma J."/>
        </authorList>
    </citation>
    <scope>NUCLEOTIDE SEQUENCE [LARGE SCALE GENOMIC DNA]</scope>
    <source>
        <strain evidence="3">JCM 9092</strain>
    </source>
</reference>
<feature type="compositionally biased region" description="Basic and acidic residues" evidence="1">
    <location>
        <begin position="179"/>
        <end position="213"/>
    </location>
</feature>
<proteinExistence type="predicted"/>
<dbReference type="Proteomes" id="UP001501637">
    <property type="component" value="Unassembled WGS sequence"/>
</dbReference>
<keyword evidence="3" id="KW-1185">Reference proteome</keyword>
<accession>A0ABP6MI56</accession>
<dbReference type="RefSeq" id="WP_386546495.1">
    <property type="nucleotide sequence ID" value="NZ_JBHTFB010000002.1"/>
</dbReference>
<feature type="region of interest" description="Disordered" evidence="1">
    <location>
        <begin position="179"/>
        <end position="224"/>
    </location>
</feature>
<name>A0ABP6MI56_9ACTN</name>
<sequence>MFAVPLPNLCRGFGAALLGALAGGAFTILGSWLQARSSNIAAALAQAQANAQRGFDTLTQLKVHLEAQTFQGTGSEESRAAWNRERETLTTTANSTIMLLPDKYKETRDRVLMLLRMIKRWEGLPAWPEYKVATSLLLSEALKFLGLFVRGSDVPEKRDMTEVIARDIEHYRRQEAHRELESLERDAEHSGLDEEDMQRARDLREFLGEHHPPEITGASADTPS</sequence>
<organism evidence="2 3">
    <name type="scientific">Streptomyces rectiviolaceus</name>
    <dbReference type="NCBI Taxonomy" id="332591"/>
    <lineage>
        <taxon>Bacteria</taxon>
        <taxon>Bacillati</taxon>
        <taxon>Actinomycetota</taxon>
        <taxon>Actinomycetes</taxon>
        <taxon>Kitasatosporales</taxon>
        <taxon>Streptomycetaceae</taxon>
        <taxon>Streptomyces</taxon>
    </lineage>
</organism>
<dbReference type="EMBL" id="BAAAUG010000069">
    <property type="protein sequence ID" value="GAA3112527.1"/>
    <property type="molecule type" value="Genomic_DNA"/>
</dbReference>
<evidence type="ECO:0000313" key="3">
    <source>
        <dbReference type="Proteomes" id="UP001501637"/>
    </source>
</evidence>
<comment type="caution">
    <text evidence="2">The sequence shown here is derived from an EMBL/GenBank/DDBJ whole genome shotgun (WGS) entry which is preliminary data.</text>
</comment>
<evidence type="ECO:0000313" key="2">
    <source>
        <dbReference type="EMBL" id="GAA3112527.1"/>
    </source>
</evidence>
<protein>
    <submittedName>
        <fullName evidence="2">Uncharacterized protein</fullName>
    </submittedName>
</protein>